<dbReference type="STRING" id="437022.CC99x_02322"/>
<organism evidence="7">
    <name type="scientific">Candidatus Berkiella cookevillensis</name>
    <dbReference type="NCBI Taxonomy" id="437022"/>
    <lineage>
        <taxon>Bacteria</taxon>
        <taxon>Pseudomonadati</taxon>
        <taxon>Pseudomonadota</taxon>
        <taxon>Gammaproteobacteria</taxon>
        <taxon>Candidatus Berkiellales</taxon>
        <taxon>Candidatus Berkiellaceae</taxon>
        <taxon>Candidatus Berkiella</taxon>
    </lineage>
</organism>
<dbReference type="PROSITE" id="PS51257">
    <property type="entry name" value="PROKAR_LIPOPROTEIN"/>
    <property type="match status" value="1"/>
</dbReference>
<dbReference type="AlphaFoldDB" id="A0A0Q9Y9P9"/>
<evidence type="ECO:0000256" key="1">
    <source>
        <dbReference type="ARBA" id="ARBA00004459"/>
    </source>
</evidence>
<keyword evidence="4" id="KW-0564">Palmitate</keyword>
<reference evidence="8" key="2">
    <citation type="journal article" date="2016" name="Genome Announc.">
        <title>Draft Genome Sequences of Two Novel Amoeba-Resistant Intranuclear Bacteria, 'Candidatus Berkiella cookevillensis' and 'Candidatus Berkiella aquae'.</title>
        <authorList>
            <person name="Mehari Y.T."/>
            <person name="Arivett B.A."/>
            <person name="Farone A.L."/>
            <person name="Gunderson J.H."/>
            <person name="Farone M.B."/>
        </authorList>
    </citation>
    <scope>NUCLEOTIDE SEQUENCE</scope>
    <source>
        <strain evidence="8">CC99</strain>
    </source>
</reference>
<keyword evidence="6" id="KW-0998">Cell outer membrane</keyword>
<dbReference type="GO" id="GO:0009279">
    <property type="term" value="C:cell outer membrane"/>
    <property type="evidence" value="ECO:0007669"/>
    <property type="project" value="UniProtKB-SubCell"/>
</dbReference>
<reference evidence="8" key="3">
    <citation type="submission" date="2021-06" db="EMBL/GenBank/DDBJ databases">
        <title>Genomic Description and Analysis of Intracellular Bacteria, Candidatus Berkiella cookevillensis and Candidatus Berkiella aquae.</title>
        <authorList>
            <person name="Kidane D.T."/>
            <person name="Mehari Y.T."/>
            <person name="Rice F.C."/>
            <person name="Arivett B.A."/>
            <person name="Farone A.L."/>
            <person name="Berk S.G."/>
            <person name="Farone M.B."/>
        </authorList>
    </citation>
    <scope>NUCLEOTIDE SEQUENCE</scope>
    <source>
        <strain evidence="8">CC99</strain>
    </source>
</reference>
<dbReference type="EMBL" id="LKHV01000016">
    <property type="protein sequence ID" value="KRG17461.1"/>
    <property type="molecule type" value="Genomic_DNA"/>
</dbReference>
<sequence>MKIITQFTSLSLILATLCGCAATHTSISKRNLDVQTKMSETIFLDPVSPQQKTVFIQIRNTSGNNQLDIESQLARNLSNKGYTIVYDPKVAHYLIQTNVLQVGKVDLKESQDLLSEGFGGGLLGAGATAALGGNGRAALGVGLVGAAVGVVTNAMVKDNFYTIVTDLQISERTKEGTAVTETLYANLKQGTDANKTVSSTEQTDWKRYQTRVVSTANKVNLELEEAIPDLVAGLSNSISGLL</sequence>
<evidence type="ECO:0000313" key="9">
    <source>
        <dbReference type="Proteomes" id="UP000051494"/>
    </source>
</evidence>
<dbReference type="InterPro" id="IPR008874">
    <property type="entry name" value="TraT_complement-R"/>
</dbReference>
<evidence type="ECO:0000256" key="2">
    <source>
        <dbReference type="ARBA" id="ARBA00022729"/>
    </source>
</evidence>
<evidence type="ECO:0000256" key="6">
    <source>
        <dbReference type="PIRNR" id="PIRNR002859"/>
    </source>
</evidence>
<dbReference type="Pfam" id="PF05818">
    <property type="entry name" value="TraT"/>
    <property type="match status" value="1"/>
</dbReference>
<evidence type="ECO:0000313" key="7">
    <source>
        <dbReference type="EMBL" id="KRG17461.1"/>
    </source>
</evidence>
<keyword evidence="3 6" id="KW-0472">Membrane</keyword>
<dbReference type="PIRSF" id="PIRSF002859">
    <property type="entry name" value="Lipo_traT"/>
    <property type="match status" value="1"/>
</dbReference>
<evidence type="ECO:0000256" key="3">
    <source>
        <dbReference type="ARBA" id="ARBA00023136"/>
    </source>
</evidence>
<proteinExistence type="predicted"/>
<name>A0A0Q9Y9P9_9GAMM</name>
<reference evidence="7" key="1">
    <citation type="submission" date="2015-09" db="EMBL/GenBank/DDBJ databases">
        <title>Draft Genome Sequences of Two Novel Amoeba-resistant Intranuclear Bacteria, Candidatus Berkiella cookevillensis and Candidatus Berkiella aquae.</title>
        <authorList>
            <person name="Mehari Y.T."/>
            <person name="Arivett B.A."/>
            <person name="Farone A.L."/>
            <person name="Gunderson J.H."/>
            <person name="Farone M.B."/>
        </authorList>
    </citation>
    <scope>NUCLEOTIDE SEQUENCE [LARGE SCALE GENOMIC DNA]</scope>
    <source>
        <strain evidence="7">CC99</strain>
    </source>
</reference>
<feature type="signal peptide" evidence="6">
    <location>
        <begin position="1"/>
        <end position="21"/>
    </location>
</feature>
<keyword evidence="9" id="KW-1185">Reference proteome</keyword>
<dbReference type="Proteomes" id="UP000051494">
    <property type="component" value="Unassembled WGS sequence"/>
</dbReference>
<evidence type="ECO:0000313" key="8">
    <source>
        <dbReference type="EMBL" id="MCS5709779.1"/>
    </source>
</evidence>
<accession>A0A0Q9Y9P9</accession>
<keyword evidence="2 6" id="KW-0732">Signal</keyword>
<evidence type="ECO:0000256" key="4">
    <source>
        <dbReference type="ARBA" id="ARBA00023139"/>
    </source>
</evidence>
<evidence type="ECO:0000256" key="5">
    <source>
        <dbReference type="ARBA" id="ARBA00023288"/>
    </source>
</evidence>
<dbReference type="RefSeq" id="WP_057625416.1">
    <property type="nucleotide sequence ID" value="NZ_LKHV02000002.1"/>
</dbReference>
<protein>
    <submittedName>
        <fullName evidence="8">Complement resistance protein TraT</fullName>
    </submittedName>
    <submittedName>
        <fullName evidence="7">Lipoprotein YlpA</fullName>
    </submittedName>
</protein>
<dbReference type="PATRIC" id="fig|1590042.3.peg.2378"/>
<comment type="caution">
    <text evidence="7">The sequence shown here is derived from an EMBL/GenBank/DDBJ whole genome shotgun (WGS) entry which is preliminary data.</text>
</comment>
<dbReference type="EMBL" id="LKHV02000002">
    <property type="protein sequence ID" value="MCS5709779.1"/>
    <property type="molecule type" value="Genomic_DNA"/>
</dbReference>
<gene>
    <name evidence="7" type="primary">ylpA</name>
    <name evidence="8" type="ORF">CC99x_012805</name>
    <name evidence="7" type="ORF">CC99x_02322</name>
</gene>
<comment type="subcellular location">
    <subcellularLocation>
        <location evidence="1">Cell outer membrane</location>
        <topology evidence="1">Lipid-anchor</topology>
    </subcellularLocation>
</comment>
<keyword evidence="5 7" id="KW-0449">Lipoprotein</keyword>
<dbReference type="OrthoDB" id="9791439at2"/>
<feature type="chain" id="PRO_5043114271" evidence="6">
    <location>
        <begin position="22"/>
        <end position="242"/>
    </location>
</feature>